<evidence type="ECO:0000313" key="3">
    <source>
        <dbReference type="Proteomes" id="UP000772434"/>
    </source>
</evidence>
<keyword evidence="1" id="KW-0732">Signal</keyword>
<organism evidence="2 3">
    <name type="scientific">Rhodocollybia butyracea</name>
    <dbReference type="NCBI Taxonomy" id="206335"/>
    <lineage>
        <taxon>Eukaryota</taxon>
        <taxon>Fungi</taxon>
        <taxon>Dikarya</taxon>
        <taxon>Basidiomycota</taxon>
        <taxon>Agaricomycotina</taxon>
        <taxon>Agaricomycetes</taxon>
        <taxon>Agaricomycetidae</taxon>
        <taxon>Agaricales</taxon>
        <taxon>Marasmiineae</taxon>
        <taxon>Omphalotaceae</taxon>
        <taxon>Rhodocollybia</taxon>
    </lineage>
</organism>
<sequence length="233" mass="24428">MPSKLTSSVALAVVVAMTSASPVPGAAEMSHYWGSSNTASTMNCVDCPKDNVFWSVSALDCVLNNNEVLGRGEKSWDSKESSGDSSAAINSVNCPEGQCIALNCVLNNNEVNILPSEKKGPMTVHPEVLSRGEKSWASEGSSGDSSTLCQLPRRTSLGTCDLNNNEVNVLHSEKKGSITSSPILSRGVKSWGSEGTSGDTSTSINSVNCPEGQVFSLSLLRCVLNNNNAVNAL</sequence>
<evidence type="ECO:0000256" key="1">
    <source>
        <dbReference type="SAM" id="SignalP"/>
    </source>
</evidence>
<accession>A0A9P5U546</accession>
<reference evidence="2" key="1">
    <citation type="submission" date="2020-11" db="EMBL/GenBank/DDBJ databases">
        <authorList>
            <consortium name="DOE Joint Genome Institute"/>
            <person name="Ahrendt S."/>
            <person name="Riley R."/>
            <person name="Andreopoulos W."/>
            <person name="Labutti K."/>
            <person name="Pangilinan J."/>
            <person name="Ruiz-Duenas F.J."/>
            <person name="Barrasa J.M."/>
            <person name="Sanchez-Garcia M."/>
            <person name="Camarero S."/>
            <person name="Miyauchi S."/>
            <person name="Serrano A."/>
            <person name="Linde D."/>
            <person name="Babiker R."/>
            <person name="Drula E."/>
            <person name="Ayuso-Fernandez I."/>
            <person name="Pacheco R."/>
            <person name="Padilla G."/>
            <person name="Ferreira P."/>
            <person name="Barriuso J."/>
            <person name="Kellner H."/>
            <person name="Castanera R."/>
            <person name="Alfaro M."/>
            <person name="Ramirez L."/>
            <person name="Pisabarro A.G."/>
            <person name="Kuo A."/>
            <person name="Tritt A."/>
            <person name="Lipzen A."/>
            <person name="He G."/>
            <person name="Yan M."/>
            <person name="Ng V."/>
            <person name="Cullen D."/>
            <person name="Martin F."/>
            <person name="Rosso M.-N."/>
            <person name="Henrissat B."/>
            <person name="Hibbett D."/>
            <person name="Martinez A.T."/>
            <person name="Grigoriev I.V."/>
        </authorList>
    </citation>
    <scope>NUCLEOTIDE SEQUENCE</scope>
    <source>
        <strain evidence="2">AH 40177</strain>
    </source>
</reference>
<feature type="signal peptide" evidence="1">
    <location>
        <begin position="1"/>
        <end position="20"/>
    </location>
</feature>
<dbReference type="EMBL" id="JADNRY010000104">
    <property type="protein sequence ID" value="KAF9065418.1"/>
    <property type="molecule type" value="Genomic_DNA"/>
</dbReference>
<proteinExistence type="predicted"/>
<protein>
    <submittedName>
        <fullName evidence="2">Uncharacterized protein</fullName>
    </submittedName>
</protein>
<dbReference type="Proteomes" id="UP000772434">
    <property type="component" value="Unassembled WGS sequence"/>
</dbReference>
<keyword evidence="3" id="KW-1185">Reference proteome</keyword>
<comment type="caution">
    <text evidence="2">The sequence shown here is derived from an EMBL/GenBank/DDBJ whole genome shotgun (WGS) entry which is preliminary data.</text>
</comment>
<feature type="chain" id="PRO_5040178187" evidence="1">
    <location>
        <begin position="21"/>
        <end position="233"/>
    </location>
</feature>
<gene>
    <name evidence="2" type="ORF">BDP27DRAFT_1450219</name>
</gene>
<dbReference type="AlphaFoldDB" id="A0A9P5U546"/>
<name>A0A9P5U546_9AGAR</name>
<evidence type="ECO:0000313" key="2">
    <source>
        <dbReference type="EMBL" id="KAF9065418.1"/>
    </source>
</evidence>